<dbReference type="EMBL" id="DXHP01000218">
    <property type="protein sequence ID" value="HIW07664.1"/>
    <property type="molecule type" value="Genomic_DNA"/>
</dbReference>
<reference evidence="1" key="2">
    <citation type="submission" date="2021-04" db="EMBL/GenBank/DDBJ databases">
        <authorList>
            <person name="Gilroy R."/>
        </authorList>
    </citation>
    <scope>NUCLEOTIDE SEQUENCE</scope>
    <source>
        <strain evidence="1">CHK160-9182</strain>
    </source>
</reference>
<protein>
    <submittedName>
        <fullName evidence="1">Uncharacterized protein</fullName>
    </submittedName>
</protein>
<name>A0A9D1Q7V9_9GAMM</name>
<proteinExistence type="predicted"/>
<dbReference type="AlphaFoldDB" id="A0A9D1Q7V9"/>
<evidence type="ECO:0000313" key="2">
    <source>
        <dbReference type="Proteomes" id="UP000823934"/>
    </source>
</evidence>
<gene>
    <name evidence="1" type="ORF">H9889_10130</name>
</gene>
<comment type="caution">
    <text evidence="1">The sequence shown here is derived from an EMBL/GenBank/DDBJ whole genome shotgun (WGS) entry which is preliminary data.</text>
</comment>
<sequence>MIHIKEAQVLYKKWQEMRAENPALVCDHPALLRSFADGIGKTGDRICATCGTVFKIEEK</sequence>
<dbReference type="Proteomes" id="UP000823934">
    <property type="component" value="Unassembled WGS sequence"/>
</dbReference>
<evidence type="ECO:0000313" key="1">
    <source>
        <dbReference type="EMBL" id="HIW07664.1"/>
    </source>
</evidence>
<accession>A0A9D1Q7V9</accession>
<organism evidence="1 2">
    <name type="scientific">Candidatus Ignatzschineria merdigallinarum</name>
    <dbReference type="NCBI Taxonomy" id="2838621"/>
    <lineage>
        <taxon>Bacteria</taxon>
        <taxon>Pseudomonadati</taxon>
        <taxon>Pseudomonadota</taxon>
        <taxon>Gammaproteobacteria</taxon>
        <taxon>Cardiobacteriales</taxon>
        <taxon>Ignatzschineriaceae</taxon>
        <taxon>Ignatzschineria</taxon>
    </lineage>
</organism>
<reference evidence="1" key="1">
    <citation type="journal article" date="2021" name="PeerJ">
        <title>Extensive microbial diversity within the chicken gut microbiome revealed by metagenomics and culture.</title>
        <authorList>
            <person name="Gilroy R."/>
            <person name="Ravi A."/>
            <person name="Getino M."/>
            <person name="Pursley I."/>
            <person name="Horton D.L."/>
            <person name="Alikhan N.F."/>
            <person name="Baker D."/>
            <person name="Gharbi K."/>
            <person name="Hall N."/>
            <person name="Watson M."/>
            <person name="Adriaenssens E.M."/>
            <person name="Foster-Nyarko E."/>
            <person name="Jarju S."/>
            <person name="Secka A."/>
            <person name="Antonio M."/>
            <person name="Oren A."/>
            <person name="Chaudhuri R.R."/>
            <person name="La Ragione R."/>
            <person name="Hildebrand F."/>
            <person name="Pallen M.J."/>
        </authorList>
    </citation>
    <scope>NUCLEOTIDE SEQUENCE</scope>
    <source>
        <strain evidence="1">CHK160-9182</strain>
    </source>
</reference>